<name>A0A366SBM9_9HYPO</name>
<reference evidence="1 2" key="1">
    <citation type="submission" date="2018-06" db="EMBL/GenBank/DDBJ databases">
        <title>Fusarium incarnatum-equiseti species complex species 28.</title>
        <authorList>
            <person name="Gardiner D.M."/>
        </authorList>
    </citation>
    <scope>NUCLEOTIDE SEQUENCE [LARGE SCALE GENOMIC DNA]</scope>
    <source>
        <strain evidence="1 2">FIESC_28</strain>
    </source>
</reference>
<evidence type="ECO:0000313" key="2">
    <source>
        <dbReference type="Proteomes" id="UP000253153"/>
    </source>
</evidence>
<keyword evidence="2" id="KW-1185">Reference proteome</keyword>
<dbReference type="InterPro" id="IPR053226">
    <property type="entry name" value="Pyrrolopyrazine_biosynth_F"/>
</dbReference>
<dbReference type="PANTHER" id="PTHR48419:SF1">
    <property type="entry name" value="SULFOTRANSFERASE DOMAIN-CONTAINING PROTEIN"/>
    <property type="match status" value="1"/>
</dbReference>
<dbReference type="SUPFAM" id="SSF52540">
    <property type="entry name" value="P-loop containing nucleoside triphosphate hydrolases"/>
    <property type="match status" value="1"/>
</dbReference>
<dbReference type="Proteomes" id="UP000253153">
    <property type="component" value="Unassembled WGS sequence"/>
</dbReference>
<dbReference type="GeneID" id="41990605"/>
<evidence type="ECO:0008006" key="3">
    <source>
        <dbReference type="Google" id="ProtNLM"/>
    </source>
</evidence>
<dbReference type="RefSeq" id="XP_031020721.1">
    <property type="nucleotide sequence ID" value="XM_031155309.1"/>
</dbReference>
<comment type="caution">
    <text evidence="1">The sequence shown here is derived from an EMBL/GenBank/DDBJ whole genome shotgun (WGS) entry which is preliminary data.</text>
</comment>
<dbReference type="InterPro" id="IPR027417">
    <property type="entry name" value="P-loop_NTPase"/>
</dbReference>
<proteinExistence type="predicted"/>
<organism evidence="1 2">
    <name type="scientific">Fusarium coffeatum</name>
    <dbReference type="NCBI Taxonomy" id="231269"/>
    <lineage>
        <taxon>Eukaryota</taxon>
        <taxon>Fungi</taxon>
        <taxon>Dikarya</taxon>
        <taxon>Ascomycota</taxon>
        <taxon>Pezizomycotina</taxon>
        <taxon>Sordariomycetes</taxon>
        <taxon>Hypocreomycetidae</taxon>
        <taxon>Hypocreales</taxon>
        <taxon>Nectriaceae</taxon>
        <taxon>Fusarium</taxon>
        <taxon>Fusarium incarnatum-equiseti species complex</taxon>
    </lineage>
</organism>
<dbReference type="AlphaFoldDB" id="A0A366SBM9"/>
<gene>
    <name evidence="1" type="ORF">FIESC28_01158</name>
</gene>
<protein>
    <recommendedName>
        <fullName evidence="3">Sulfotransferase domain-containing protein</fullName>
    </recommendedName>
</protein>
<accession>A0A366SBM9</accession>
<evidence type="ECO:0000313" key="1">
    <source>
        <dbReference type="EMBL" id="RBR26130.1"/>
    </source>
</evidence>
<dbReference type="EMBL" id="QKXC01000030">
    <property type="protein sequence ID" value="RBR26130.1"/>
    <property type="molecule type" value="Genomic_DNA"/>
</dbReference>
<dbReference type="OrthoDB" id="3650366at2759"/>
<sequence>MISDQLLSRKPSLYSFKLNLNKDPDSMSQTAEQTTPPRPDARYIFVTGPRTASHLLMRILNIEGQGARPTWNDGYFWLQAMNLRTDAHKNLMKEWSAEEKKSIEDMEQKCFNNLLEYIKNAEVEGDKVMFKEHALLLNHPFFESQHIYGEWATVGEPQVLKGYPAGLSTTRSSLNKTILSDDFLRTFRPTFLIRHPAVSIPSLFRAVRHEGFKRKIKELNLIETSLFWPRKLLEFYEAQQSNGGEEPLVIDADDMMTSPELMLKYARLAGLDPNKLQFEWEKAPKEVTDSQPPIVQYMLGSLNSSDKVDLGKVAGNVDIDVEAAKWREEFGETAGDRLETYVRTAMSDYEYMRSKRLTI</sequence>
<dbReference type="PANTHER" id="PTHR48419">
    <property type="entry name" value="SULFOTRANSFERASE DOMAIN-CONTAINING PROTEIN"/>
    <property type="match status" value="1"/>
</dbReference>